<evidence type="ECO:0000313" key="2">
    <source>
        <dbReference type="Proteomes" id="UP001331761"/>
    </source>
</evidence>
<sequence length="153" mass="17298">MNIEHSETCFKDAKLRVKVALKVLKLKRIAQLRGSFEKDHRQKNYPEWPVMGSAWDLIMPTNISRPDSAILDPVGIFSNSTPECAFLDMKKLDDGGVFLNIQLIYAPMTATTVRLMELVKDRYTTTISRPLFGLGTPTMPKYFQSNMSVNGTP</sequence>
<keyword evidence="2" id="KW-1185">Reference proteome</keyword>
<comment type="caution">
    <text evidence="1">The sequence shown here is derived from an EMBL/GenBank/DDBJ whole genome shotgun (WGS) entry which is preliminary data.</text>
</comment>
<dbReference type="AlphaFoldDB" id="A0AAN8FNV8"/>
<evidence type="ECO:0000313" key="1">
    <source>
        <dbReference type="EMBL" id="KAK5982796.1"/>
    </source>
</evidence>
<proteinExistence type="predicted"/>
<organism evidence="1 2">
    <name type="scientific">Trichostrongylus colubriformis</name>
    <name type="common">Black scour worm</name>
    <dbReference type="NCBI Taxonomy" id="6319"/>
    <lineage>
        <taxon>Eukaryota</taxon>
        <taxon>Metazoa</taxon>
        <taxon>Ecdysozoa</taxon>
        <taxon>Nematoda</taxon>
        <taxon>Chromadorea</taxon>
        <taxon>Rhabditida</taxon>
        <taxon>Rhabditina</taxon>
        <taxon>Rhabditomorpha</taxon>
        <taxon>Strongyloidea</taxon>
        <taxon>Trichostrongylidae</taxon>
        <taxon>Trichostrongylus</taxon>
    </lineage>
</organism>
<dbReference type="EMBL" id="WIXE01004728">
    <property type="protein sequence ID" value="KAK5982796.1"/>
    <property type="molecule type" value="Genomic_DNA"/>
</dbReference>
<gene>
    <name evidence="1" type="ORF">GCK32_014540</name>
</gene>
<dbReference type="Proteomes" id="UP001331761">
    <property type="component" value="Unassembled WGS sequence"/>
</dbReference>
<reference evidence="1 2" key="1">
    <citation type="submission" date="2019-10" db="EMBL/GenBank/DDBJ databases">
        <title>Assembly and Annotation for the nematode Trichostrongylus colubriformis.</title>
        <authorList>
            <person name="Martin J."/>
        </authorList>
    </citation>
    <scope>NUCLEOTIDE SEQUENCE [LARGE SCALE GENOMIC DNA]</scope>
    <source>
        <strain evidence="1">G859</strain>
        <tissue evidence="1">Whole worm</tissue>
    </source>
</reference>
<accession>A0AAN8FNV8</accession>
<name>A0AAN8FNV8_TRICO</name>
<protein>
    <submittedName>
        <fullName evidence="1">Uncharacterized protein</fullName>
    </submittedName>
</protein>